<keyword evidence="2" id="KW-1185">Reference proteome</keyword>
<dbReference type="AlphaFoldDB" id="A0A813EHZ1"/>
<evidence type="ECO:0000313" key="2">
    <source>
        <dbReference type="Proteomes" id="UP000654075"/>
    </source>
</evidence>
<proteinExistence type="predicted"/>
<accession>A0A813EHZ1</accession>
<protein>
    <submittedName>
        <fullName evidence="1">Uncharacterized protein</fullName>
    </submittedName>
</protein>
<gene>
    <name evidence="1" type="ORF">PGLA1383_LOCUS16955</name>
</gene>
<comment type="caution">
    <text evidence="1">The sequence shown here is derived from an EMBL/GenBank/DDBJ whole genome shotgun (WGS) entry which is preliminary data.</text>
</comment>
<name>A0A813EHZ1_POLGL</name>
<dbReference type="EMBL" id="CAJNNV010010376">
    <property type="protein sequence ID" value="CAE8598550.1"/>
    <property type="molecule type" value="Genomic_DNA"/>
</dbReference>
<reference evidence="1" key="1">
    <citation type="submission" date="2021-02" db="EMBL/GenBank/DDBJ databases">
        <authorList>
            <person name="Dougan E. K."/>
            <person name="Rhodes N."/>
            <person name="Thang M."/>
            <person name="Chan C."/>
        </authorList>
    </citation>
    <scope>NUCLEOTIDE SEQUENCE</scope>
</reference>
<sequence>MTKAKVVATSLWSQAVQAAKTKKLKSAHETNKLAKRLYGALRNGAKGKSMKAAPAKKAAPMKATKKAMKAAPAMKKAVMKAMKKK</sequence>
<organism evidence="1 2">
    <name type="scientific">Polarella glacialis</name>
    <name type="common">Dinoflagellate</name>
    <dbReference type="NCBI Taxonomy" id="89957"/>
    <lineage>
        <taxon>Eukaryota</taxon>
        <taxon>Sar</taxon>
        <taxon>Alveolata</taxon>
        <taxon>Dinophyceae</taxon>
        <taxon>Suessiales</taxon>
        <taxon>Suessiaceae</taxon>
        <taxon>Polarella</taxon>
    </lineage>
</organism>
<evidence type="ECO:0000313" key="1">
    <source>
        <dbReference type="EMBL" id="CAE8598550.1"/>
    </source>
</evidence>
<dbReference type="Proteomes" id="UP000654075">
    <property type="component" value="Unassembled WGS sequence"/>
</dbReference>